<keyword evidence="2" id="KW-1185">Reference proteome</keyword>
<name>A0A8I3A9X7_9AGAM</name>
<dbReference type="AlphaFoldDB" id="A0A8I3A9X7"/>
<evidence type="ECO:0000313" key="2">
    <source>
        <dbReference type="Proteomes" id="UP000683000"/>
    </source>
</evidence>
<reference evidence="1" key="1">
    <citation type="submission" date="2021-03" db="EMBL/GenBank/DDBJ databases">
        <title>Evolutionary innovations through gain and loss of genes in the ectomycorrhizal Boletales.</title>
        <authorList>
            <person name="Wu G."/>
            <person name="Miyauchi S."/>
            <person name="Morin E."/>
            <person name="Yang Z.-L."/>
            <person name="Xu J."/>
            <person name="Martin F.M."/>
        </authorList>
    </citation>
    <scope>NUCLEOTIDE SEQUENCE</scope>
    <source>
        <strain evidence="1">BR01</strain>
    </source>
</reference>
<proteinExistence type="predicted"/>
<accession>A0A8I3A9X7</accession>
<gene>
    <name evidence="1" type="ORF">JVT61DRAFT_3744</name>
</gene>
<evidence type="ECO:0000313" key="1">
    <source>
        <dbReference type="EMBL" id="KAG6374975.1"/>
    </source>
</evidence>
<protein>
    <submittedName>
        <fullName evidence="1">Uncharacterized protein</fullName>
    </submittedName>
</protein>
<dbReference type="EMBL" id="JAGFBS010000016">
    <property type="protein sequence ID" value="KAG6374975.1"/>
    <property type="molecule type" value="Genomic_DNA"/>
</dbReference>
<dbReference type="Proteomes" id="UP000683000">
    <property type="component" value="Unassembled WGS sequence"/>
</dbReference>
<organism evidence="1 2">
    <name type="scientific">Boletus reticuloceps</name>
    <dbReference type="NCBI Taxonomy" id="495285"/>
    <lineage>
        <taxon>Eukaryota</taxon>
        <taxon>Fungi</taxon>
        <taxon>Dikarya</taxon>
        <taxon>Basidiomycota</taxon>
        <taxon>Agaricomycotina</taxon>
        <taxon>Agaricomycetes</taxon>
        <taxon>Agaricomycetidae</taxon>
        <taxon>Boletales</taxon>
        <taxon>Boletineae</taxon>
        <taxon>Boletaceae</taxon>
        <taxon>Boletoideae</taxon>
        <taxon>Boletus</taxon>
    </lineage>
</organism>
<sequence length="97" mass="10594">MRSDYVATTNDASVLQCGLPSTELHALLTRVPQVELAWLSNNRTLQVTSPCKRAAPAAVHRGYQMVNDPMLAMPLMESQTAGMYIELASSAETGWDL</sequence>
<comment type="caution">
    <text evidence="1">The sequence shown here is derived from an EMBL/GenBank/DDBJ whole genome shotgun (WGS) entry which is preliminary data.</text>
</comment>